<accession>A0AAJ0DED0</accession>
<evidence type="ECO:0000256" key="1">
    <source>
        <dbReference type="SAM" id="MobiDB-lite"/>
    </source>
</evidence>
<sequence length="514" mass="54268">MLVLRLISFKIQGRLVAKGTCRVLYMGKIALFFAATAFGSPLRQHKRYDLDHNGIQDLCYKEKDVTHCMLTNGAWTAMPASSTGTPTGLIGTGTGMPSKHNVGGTAGSALYPQHNATTVSVGATATGVVSGVNPSSLSTGLPSGLPSSASVSPGAVSSRASVSGLPTGTLPDPTQFEADAGSKWQVDYVGPLQFTDQLGADGLGGDKCRSSKLGDKVIWSCGDMECGGDPFLCGFNMGPAFYGTSDVSTIDTDGLTTVNDNTFMQPWSGDAQPEAPQNSWGMDTSNVAAINDTHGVSYAWEIWRGASDGSISDRGNAVASVTLGDTKPIATRVGPLLTGPDAIQLGLLAILRADDYIYTYSIGGPSNVIVGRVAADNSVFDSSQYEFLSYGSTNSWVSGVPTSDTTSIGATTENDSQQFGCGAYGSAFYSNYFNKYVIVCGIYLNYVNMYVSDTPYGPFSAEYQIMSSGAEPQMSGNYGPMVHHAYAPNGSDKEVYISMSPDRDFNLFKITFHY</sequence>
<evidence type="ECO:0000313" key="3">
    <source>
        <dbReference type="Proteomes" id="UP001271007"/>
    </source>
</evidence>
<evidence type="ECO:0008006" key="4">
    <source>
        <dbReference type="Google" id="ProtNLM"/>
    </source>
</evidence>
<dbReference type="EMBL" id="JAWDJX010000048">
    <property type="protein sequence ID" value="KAK3048458.1"/>
    <property type="molecule type" value="Genomic_DNA"/>
</dbReference>
<dbReference type="Proteomes" id="UP001271007">
    <property type="component" value="Unassembled WGS sequence"/>
</dbReference>
<gene>
    <name evidence="2" type="ORF">LTR09_010122</name>
</gene>
<keyword evidence="3" id="KW-1185">Reference proteome</keyword>
<organism evidence="2 3">
    <name type="scientific">Extremus antarcticus</name>
    <dbReference type="NCBI Taxonomy" id="702011"/>
    <lineage>
        <taxon>Eukaryota</taxon>
        <taxon>Fungi</taxon>
        <taxon>Dikarya</taxon>
        <taxon>Ascomycota</taxon>
        <taxon>Pezizomycotina</taxon>
        <taxon>Dothideomycetes</taxon>
        <taxon>Dothideomycetidae</taxon>
        <taxon>Mycosphaerellales</taxon>
        <taxon>Extremaceae</taxon>
        <taxon>Extremus</taxon>
    </lineage>
</organism>
<proteinExistence type="predicted"/>
<dbReference type="AlphaFoldDB" id="A0AAJ0DED0"/>
<reference evidence="2" key="1">
    <citation type="submission" date="2023-04" db="EMBL/GenBank/DDBJ databases">
        <title>Black Yeasts Isolated from many extreme environments.</title>
        <authorList>
            <person name="Coleine C."/>
            <person name="Stajich J.E."/>
            <person name="Selbmann L."/>
        </authorList>
    </citation>
    <scope>NUCLEOTIDE SEQUENCE</scope>
    <source>
        <strain evidence="2">CCFEE 5312</strain>
    </source>
</reference>
<feature type="region of interest" description="Disordered" evidence="1">
    <location>
        <begin position="135"/>
        <end position="169"/>
    </location>
</feature>
<name>A0AAJ0DED0_9PEZI</name>
<comment type="caution">
    <text evidence="2">The sequence shown here is derived from an EMBL/GenBank/DDBJ whole genome shotgun (WGS) entry which is preliminary data.</text>
</comment>
<protein>
    <recommendedName>
        <fullName evidence="4">DUF4185 domain-containing protein</fullName>
    </recommendedName>
</protein>
<feature type="compositionally biased region" description="Low complexity" evidence="1">
    <location>
        <begin position="135"/>
        <end position="165"/>
    </location>
</feature>
<evidence type="ECO:0000313" key="2">
    <source>
        <dbReference type="EMBL" id="KAK3048458.1"/>
    </source>
</evidence>